<dbReference type="Gene3D" id="1.20.120.1900">
    <property type="entry name" value="Gamma-tubulin complex, C-terminal domain"/>
    <property type="match status" value="1"/>
</dbReference>
<gene>
    <name evidence="3" type="ORF">M9Y10_004425</name>
</gene>
<dbReference type="InterPro" id="IPR042241">
    <property type="entry name" value="GCP_C_sf"/>
</dbReference>
<dbReference type="EMBL" id="JAPFFF010000010">
    <property type="protein sequence ID" value="KAK8881665.1"/>
    <property type="molecule type" value="Genomic_DNA"/>
</dbReference>
<sequence>MNLMKSINRLTQIINENDEPVKLNSEALSKLFLYAPKNLNGFEHSERIGLTLSLYGQNDRSQQLLKISRSIPKEYSNILLLILLVSDIKTLILSKGPKRDPIGKPIQSILSTVPTLINYGQRSAPSAIAQVNFQEKVIEEEMTFEKYIKLRFADIRSNEAKFLDHSVTSRFIQQLLCGCHTDFTDIVNNQIVQTSEVRFEYHTYSSTKCLLKKFIEIGNTRINLMHLLRSDSISYEIRRHLTKFDSYVAILNENSPAALLTKIRPFHQVFQWLTRLLSLPTFSDLHSELIRSSQTHFKRDLSMKLWSAAFQEYARPFYSFSFLSDVDEVPESLFQSVFEPIKFDCIASGNFLRLLRSAVPSHPIFDLADDYMERFLKLENCLNEYKITCEEKIKEIEKEWIKYHKDNHDQKLHDFEEEKYAIRDRLHQEEMIMLLKMKEDEKDKQEKLEQLQKEIDEFEELRREKEAEEKIENKKYVDNLVANNAVTPIFRPMTEEEQLMIEKEKLDLFMDFRSKMIELGASEEKILSFFPDLNLPENELEALGIKYEEESENEEKSEVIFEEKSEVKYEEIDELMNSKSQKEEVPVFEEEEEEIEEHVRNENEAIVVSEQIQEEMHNLSNLNLVLDEEEEEEESDEIKIPDFLNEKTHSSQDINGNRFFHRNQNDNRQINRRNRNHNNVQFDLRNQNENNNRQNIQRDQNENNRQINQRDQNGNNNRQNIQRDQNDNNDNEQFNQRDLNDSNDEQDQDNNNRQINHNDGGEQGNSQNDENAQSGEPRSKMISVPLKSISALYNRLVVPSFKTQYRLVSVALFSILKTRNQFQKQIIALSKIFLISSSSQSCEFLNYFTDIPYGPSSFIRIGKTFANSANELGFDGLVQMGTASEPPKSVTDLITRINETPIVVRPDPIFNILLPSGIIQCYISMFRILLMLKLTRAAVDRMWFLSRDSYVKRIALRSSNLMLRFVICTETYFHATALAPAVKDLEHICDDVETIEECNKKHENALRLLLARCLLLPNTKAIRTPLLLSLVEICKYVYEPFLSGEKVPPDEFEECSGKFALILHELNSAVSENQMFRFLDTLFSDFLVK</sequence>
<reference evidence="3 4" key="1">
    <citation type="submission" date="2024-04" db="EMBL/GenBank/DDBJ databases">
        <title>Tritrichomonas musculus Genome.</title>
        <authorList>
            <person name="Alves-Ferreira E."/>
            <person name="Grigg M."/>
            <person name="Lorenzi H."/>
            <person name="Galac M."/>
        </authorList>
    </citation>
    <scope>NUCLEOTIDE SEQUENCE [LARGE SCALE GENOMIC DNA]</scope>
    <source>
        <strain evidence="3 4">EAF2021</strain>
    </source>
</reference>
<evidence type="ECO:0008006" key="5">
    <source>
        <dbReference type="Google" id="ProtNLM"/>
    </source>
</evidence>
<feature type="coiled-coil region" evidence="1">
    <location>
        <begin position="434"/>
        <end position="475"/>
    </location>
</feature>
<accession>A0ABR2JSA4</accession>
<name>A0ABR2JSA4_9EUKA</name>
<organism evidence="3 4">
    <name type="scientific">Tritrichomonas musculus</name>
    <dbReference type="NCBI Taxonomy" id="1915356"/>
    <lineage>
        <taxon>Eukaryota</taxon>
        <taxon>Metamonada</taxon>
        <taxon>Parabasalia</taxon>
        <taxon>Tritrichomonadida</taxon>
        <taxon>Tritrichomonadidae</taxon>
        <taxon>Tritrichomonas</taxon>
    </lineage>
</organism>
<keyword evidence="4" id="KW-1185">Reference proteome</keyword>
<comment type="caution">
    <text evidence="3">The sequence shown here is derived from an EMBL/GenBank/DDBJ whole genome shotgun (WGS) entry which is preliminary data.</text>
</comment>
<feature type="compositionally biased region" description="Low complexity" evidence="2">
    <location>
        <begin position="749"/>
        <end position="758"/>
    </location>
</feature>
<proteinExistence type="predicted"/>
<keyword evidence="1" id="KW-0175">Coiled coil</keyword>
<protein>
    <recommendedName>
        <fullName evidence="5">Gamma tubulin complex component C-terminal domain-containing protein</fullName>
    </recommendedName>
</protein>
<feature type="compositionally biased region" description="Low complexity" evidence="2">
    <location>
        <begin position="685"/>
        <end position="723"/>
    </location>
</feature>
<evidence type="ECO:0000256" key="2">
    <source>
        <dbReference type="SAM" id="MobiDB-lite"/>
    </source>
</evidence>
<dbReference type="Proteomes" id="UP001470230">
    <property type="component" value="Unassembled WGS sequence"/>
</dbReference>
<evidence type="ECO:0000256" key="1">
    <source>
        <dbReference type="SAM" id="Coils"/>
    </source>
</evidence>
<evidence type="ECO:0000313" key="4">
    <source>
        <dbReference type="Proteomes" id="UP001470230"/>
    </source>
</evidence>
<feature type="compositionally biased region" description="Polar residues" evidence="2">
    <location>
        <begin position="764"/>
        <end position="776"/>
    </location>
</feature>
<feature type="region of interest" description="Disordered" evidence="2">
    <location>
        <begin position="648"/>
        <end position="778"/>
    </location>
</feature>
<evidence type="ECO:0000313" key="3">
    <source>
        <dbReference type="EMBL" id="KAK8881665.1"/>
    </source>
</evidence>
<feature type="coiled-coil region" evidence="1">
    <location>
        <begin position="612"/>
        <end position="639"/>
    </location>
</feature>